<keyword evidence="5" id="KW-1185">Reference proteome</keyword>
<keyword evidence="2" id="KW-0040">ANK repeat</keyword>
<keyword evidence="1" id="KW-0677">Repeat</keyword>
<dbReference type="Gene3D" id="1.25.40.20">
    <property type="entry name" value="Ankyrin repeat-containing domain"/>
    <property type="match status" value="1"/>
</dbReference>
<sequence>MDNSSHSTYQLNENEADYLSFLLGIIESQNWEAFGYAICSNPTDFQWFARKISRLSELNGMTILHACARFNPPALIVKILLELVPESPSLVDCLNRTPLHVAAGTRANLATIQLLADACPVACSVRDEDGKTPLHLACDSACELFEGDKDCERFPPSYDVVSTIVKTWPSAVIWEDNDGTSALEHAILSGAPIKIIRLLQATTCWQTMKQAQEISTVMSNSESRDCLDSHQQQHPTIASIPVPDDEVDSATNSSGT</sequence>
<reference evidence="4 5" key="1">
    <citation type="submission" date="2024-10" db="EMBL/GenBank/DDBJ databases">
        <title>Updated reference genomes for cyclostephanoid diatoms.</title>
        <authorList>
            <person name="Roberts W.R."/>
            <person name="Alverson A.J."/>
        </authorList>
    </citation>
    <scope>NUCLEOTIDE SEQUENCE [LARGE SCALE GENOMIC DNA]</scope>
    <source>
        <strain evidence="4 5">AJA276-08</strain>
    </source>
</reference>
<dbReference type="PANTHER" id="PTHR24153:SF8">
    <property type="entry name" value="FORKED, ISOFORM F"/>
    <property type="match status" value="1"/>
</dbReference>
<dbReference type="SUPFAM" id="SSF48403">
    <property type="entry name" value="Ankyrin repeat"/>
    <property type="match status" value="1"/>
</dbReference>
<evidence type="ECO:0000256" key="3">
    <source>
        <dbReference type="SAM" id="MobiDB-lite"/>
    </source>
</evidence>
<dbReference type="InterPro" id="IPR052420">
    <property type="entry name" value="Espin/Espin-like"/>
</dbReference>
<accession>A0ABD3NJT1</accession>
<feature type="region of interest" description="Disordered" evidence="3">
    <location>
        <begin position="222"/>
        <end position="256"/>
    </location>
</feature>
<name>A0ABD3NJT1_9STRA</name>
<organism evidence="4 5">
    <name type="scientific">Stephanodiscus triporus</name>
    <dbReference type="NCBI Taxonomy" id="2934178"/>
    <lineage>
        <taxon>Eukaryota</taxon>
        <taxon>Sar</taxon>
        <taxon>Stramenopiles</taxon>
        <taxon>Ochrophyta</taxon>
        <taxon>Bacillariophyta</taxon>
        <taxon>Coscinodiscophyceae</taxon>
        <taxon>Thalassiosirophycidae</taxon>
        <taxon>Stephanodiscales</taxon>
        <taxon>Stephanodiscaceae</taxon>
        <taxon>Stephanodiscus</taxon>
    </lineage>
</organism>
<evidence type="ECO:0000313" key="4">
    <source>
        <dbReference type="EMBL" id="KAL3776164.1"/>
    </source>
</evidence>
<dbReference type="Proteomes" id="UP001530315">
    <property type="component" value="Unassembled WGS sequence"/>
</dbReference>
<dbReference type="EMBL" id="JALLAZ020001367">
    <property type="protein sequence ID" value="KAL3776164.1"/>
    <property type="molecule type" value="Genomic_DNA"/>
</dbReference>
<dbReference type="AlphaFoldDB" id="A0ABD3NJT1"/>
<dbReference type="InterPro" id="IPR036770">
    <property type="entry name" value="Ankyrin_rpt-contain_sf"/>
</dbReference>
<comment type="caution">
    <text evidence="4">The sequence shown here is derived from an EMBL/GenBank/DDBJ whole genome shotgun (WGS) entry which is preliminary data.</text>
</comment>
<gene>
    <name evidence="4" type="ORF">ACHAW5_005702</name>
</gene>
<protein>
    <submittedName>
        <fullName evidence="4">Uncharacterized protein</fullName>
    </submittedName>
</protein>
<proteinExistence type="predicted"/>
<evidence type="ECO:0000256" key="1">
    <source>
        <dbReference type="ARBA" id="ARBA00022737"/>
    </source>
</evidence>
<dbReference type="Pfam" id="PF12796">
    <property type="entry name" value="Ank_2"/>
    <property type="match status" value="1"/>
</dbReference>
<evidence type="ECO:0000256" key="2">
    <source>
        <dbReference type="ARBA" id="ARBA00023043"/>
    </source>
</evidence>
<evidence type="ECO:0000313" key="5">
    <source>
        <dbReference type="Proteomes" id="UP001530315"/>
    </source>
</evidence>
<dbReference type="PANTHER" id="PTHR24153">
    <property type="entry name" value="ESPIN"/>
    <property type="match status" value="1"/>
</dbReference>
<dbReference type="InterPro" id="IPR002110">
    <property type="entry name" value="Ankyrin_rpt"/>
</dbReference>